<dbReference type="InterPro" id="IPR001753">
    <property type="entry name" value="Enoyl-CoA_hydra/iso"/>
</dbReference>
<proteinExistence type="inferred from homology"/>
<evidence type="ECO:0000313" key="8">
    <source>
        <dbReference type="Proteomes" id="UP000695562"/>
    </source>
</evidence>
<evidence type="ECO:0000256" key="4">
    <source>
        <dbReference type="ARBA" id="ARBA00023098"/>
    </source>
</evidence>
<dbReference type="InterPro" id="IPR029045">
    <property type="entry name" value="ClpP/crotonase-like_dom_sf"/>
</dbReference>
<dbReference type="EMBL" id="AJWJ01000068">
    <property type="protein sequence ID" value="KAF2076224.1"/>
    <property type="molecule type" value="Genomic_DNA"/>
</dbReference>
<evidence type="ECO:0000256" key="1">
    <source>
        <dbReference type="ARBA" id="ARBA00005254"/>
    </source>
</evidence>
<comment type="caution">
    <text evidence="7">The sequence shown here is derived from an EMBL/GenBank/DDBJ whole genome shotgun (WGS) entry which is preliminary data.</text>
</comment>
<dbReference type="FunFam" id="3.90.226.10:FF:000019">
    <property type="entry name" value="Enoyl-CoA hydratase, mitochondrial"/>
    <property type="match status" value="1"/>
</dbReference>
<dbReference type="Pfam" id="PF00378">
    <property type="entry name" value="ECH_1"/>
    <property type="match status" value="1"/>
</dbReference>
<dbReference type="Gene3D" id="3.90.226.10">
    <property type="entry name" value="2-enoyl-CoA Hydratase, Chain A, domain 1"/>
    <property type="match status" value="1"/>
</dbReference>
<sequence>MERINNICNHLLCSVPTSASVITTDQKYNYPTLLVNIDENKVATVTLNRPKVLNSFNFEMSSQLVSCLKALDQDSNVHCIILTGNEKSFACGADIKQMTNLGMQDMMKRGQLIDKLCDIAYIEKPIVAAVCGFALGGGCEVAMTCDIIVAGENAKFGQPEVKIGTIPGAGGTQRLVRAVGKSKAMEMVLTGKMIDAREALQFGLVSTVVPVDQVLKTAYTIAKDIASLSAPVIKLAKETVNKAYDSTLTEGLHLERRVFHSTFALDDRKEGMDAFANKRKPVWKNN</sequence>
<evidence type="ECO:0000256" key="6">
    <source>
        <dbReference type="ARBA" id="ARBA00073937"/>
    </source>
</evidence>
<dbReference type="OrthoDB" id="2018133at2759"/>
<evidence type="ECO:0000256" key="5">
    <source>
        <dbReference type="ARBA" id="ARBA00023239"/>
    </source>
</evidence>
<evidence type="ECO:0000313" key="7">
    <source>
        <dbReference type="EMBL" id="KAF2076224.1"/>
    </source>
</evidence>
<keyword evidence="8" id="KW-1185">Reference proteome</keyword>
<protein>
    <recommendedName>
        <fullName evidence="6">Probable enoyl-CoA hydratase, mitochondrial</fullName>
        <ecNumber evidence="2">4.2.1.17</ecNumber>
    </recommendedName>
</protein>
<evidence type="ECO:0000256" key="3">
    <source>
        <dbReference type="ARBA" id="ARBA00022832"/>
    </source>
</evidence>
<dbReference type="GO" id="GO:0005739">
    <property type="term" value="C:mitochondrion"/>
    <property type="evidence" value="ECO:0007669"/>
    <property type="project" value="TreeGrafter"/>
</dbReference>
<reference evidence="7" key="1">
    <citation type="submission" date="2020-01" db="EMBL/GenBank/DDBJ databases">
        <title>Development of genomics and gene disruption for Polysphondylium violaceum indicates a role for the polyketide synthase stlB in stalk morphogenesis.</title>
        <authorList>
            <person name="Narita B."/>
            <person name="Kawabe Y."/>
            <person name="Kin K."/>
            <person name="Saito T."/>
            <person name="Gibbs R."/>
            <person name="Kuspa A."/>
            <person name="Muzny D."/>
            <person name="Queller D."/>
            <person name="Richards S."/>
            <person name="Strassman J."/>
            <person name="Sucgang R."/>
            <person name="Worley K."/>
            <person name="Schaap P."/>
        </authorList>
    </citation>
    <scope>NUCLEOTIDE SEQUENCE</scope>
    <source>
        <strain evidence="7">QSvi11</strain>
    </source>
</reference>
<dbReference type="EC" id="4.2.1.17" evidence="2"/>
<dbReference type="CDD" id="cd06558">
    <property type="entry name" value="crotonase-like"/>
    <property type="match status" value="1"/>
</dbReference>
<comment type="similarity">
    <text evidence="1">Belongs to the enoyl-CoA hydratase/isomerase family.</text>
</comment>
<organism evidence="7 8">
    <name type="scientific">Polysphondylium violaceum</name>
    <dbReference type="NCBI Taxonomy" id="133409"/>
    <lineage>
        <taxon>Eukaryota</taxon>
        <taxon>Amoebozoa</taxon>
        <taxon>Evosea</taxon>
        <taxon>Eumycetozoa</taxon>
        <taxon>Dictyostelia</taxon>
        <taxon>Dictyosteliales</taxon>
        <taxon>Dictyosteliaceae</taxon>
        <taxon>Polysphondylium</taxon>
    </lineage>
</organism>
<gene>
    <name evidence="7" type="ORF">CYY_002465</name>
</gene>
<dbReference type="AlphaFoldDB" id="A0A8J4Q1K5"/>
<keyword evidence="3" id="KW-0276">Fatty acid metabolism</keyword>
<dbReference type="Gene3D" id="1.10.12.10">
    <property type="entry name" value="Lyase 2-enoyl-coa Hydratase, Chain A, domain 2"/>
    <property type="match status" value="1"/>
</dbReference>
<keyword evidence="5" id="KW-0456">Lyase</keyword>
<name>A0A8J4Q1K5_9MYCE</name>
<dbReference type="InterPro" id="IPR014748">
    <property type="entry name" value="Enoyl-CoA_hydra_C"/>
</dbReference>
<dbReference type="FunFam" id="1.10.12.10:FF:000001">
    <property type="entry name" value="Probable enoyl-CoA hydratase, mitochondrial"/>
    <property type="match status" value="1"/>
</dbReference>
<accession>A0A8J4Q1K5</accession>
<keyword evidence="4" id="KW-0443">Lipid metabolism</keyword>
<dbReference type="GO" id="GO:0006635">
    <property type="term" value="P:fatty acid beta-oxidation"/>
    <property type="evidence" value="ECO:0007669"/>
    <property type="project" value="TreeGrafter"/>
</dbReference>
<dbReference type="PANTHER" id="PTHR11941:SF54">
    <property type="entry name" value="ENOYL-COA HYDRATASE, MITOCHONDRIAL"/>
    <property type="match status" value="1"/>
</dbReference>
<dbReference type="Proteomes" id="UP000695562">
    <property type="component" value="Unassembled WGS sequence"/>
</dbReference>
<dbReference type="PANTHER" id="PTHR11941">
    <property type="entry name" value="ENOYL-COA HYDRATASE-RELATED"/>
    <property type="match status" value="1"/>
</dbReference>
<evidence type="ECO:0000256" key="2">
    <source>
        <dbReference type="ARBA" id="ARBA00012076"/>
    </source>
</evidence>
<dbReference type="SUPFAM" id="SSF52096">
    <property type="entry name" value="ClpP/crotonase"/>
    <property type="match status" value="1"/>
</dbReference>
<dbReference type="GO" id="GO:0004300">
    <property type="term" value="F:enoyl-CoA hydratase activity"/>
    <property type="evidence" value="ECO:0007669"/>
    <property type="project" value="UniProtKB-EC"/>
</dbReference>